<comment type="caution">
    <text evidence="1">The sequence shown here is derived from an EMBL/GenBank/DDBJ whole genome shotgun (WGS) entry which is preliminary data.</text>
</comment>
<name>A0A2H0UBQ3_9BACT</name>
<gene>
    <name evidence="1" type="ORF">COU18_02420</name>
</gene>
<dbReference type="EMBL" id="PFBK01000007">
    <property type="protein sequence ID" value="PIR83817.1"/>
    <property type="molecule type" value="Genomic_DNA"/>
</dbReference>
<protein>
    <submittedName>
        <fullName evidence="1">Uncharacterized protein</fullName>
    </submittedName>
</protein>
<evidence type="ECO:0000313" key="2">
    <source>
        <dbReference type="Proteomes" id="UP000231192"/>
    </source>
</evidence>
<accession>A0A2H0UBQ3</accession>
<sequence length="395" mass="44699">MRYSHHLSIFLGAFVILMLVGFLLSDQTSDRETEAQRLIDMCSVSENRSRCYEVEVAALYPERSVYKVFDIIRTIRDLDPQYQFCHVLSHALGERVVAEDPARWVEAIPLNPADGLCSNGFIHGVIGGRFRAEVLDDAMLEKFIPDFSRACEPRENWSPSPLDQAICYHGMGHLFVFITDADIAKGLSLCERTAKGKNPRQDFRRVCREGVFMQIYQPLEPDDFLLIERMEVKPTKETVREYCATFTQDEYVGACLRESWPLFREGVEDGYGIGEFCEGQPNAREETACYESAFSILGRMSLGDSEHIVEACGSVPEERQPMCYEYGAQTTLEEDRASGAKAVALCEQIPSQYQESCLLSLARKVVFNFGSSQSAREFCDLLPEKPRTVCVSTVR</sequence>
<proteinExistence type="predicted"/>
<organism evidence="1 2">
    <name type="scientific">Candidatus Kaiserbacteria bacterium CG10_big_fil_rev_8_21_14_0_10_51_14</name>
    <dbReference type="NCBI Taxonomy" id="1974610"/>
    <lineage>
        <taxon>Bacteria</taxon>
        <taxon>Candidatus Kaiseribacteriota</taxon>
    </lineage>
</organism>
<dbReference type="AlphaFoldDB" id="A0A2H0UBQ3"/>
<dbReference type="Proteomes" id="UP000231192">
    <property type="component" value="Unassembled WGS sequence"/>
</dbReference>
<reference evidence="2" key="1">
    <citation type="submission" date="2017-09" db="EMBL/GenBank/DDBJ databases">
        <title>Depth-based differentiation of microbial function through sediment-hosted aquifers and enrichment of novel symbionts in the deep terrestrial subsurface.</title>
        <authorList>
            <person name="Probst A.J."/>
            <person name="Ladd B."/>
            <person name="Jarett J.K."/>
            <person name="Geller-Mcgrath D.E."/>
            <person name="Sieber C.M.K."/>
            <person name="Emerson J.B."/>
            <person name="Anantharaman K."/>
            <person name="Thomas B.C."/>
            <person name="Malmstrom R."/>
            <person name="Stieglmeier M."/>
            <person name="Klingl A."/>
            <person name="Woyke T."/>
            <person name="Ryan C.M."/>
            <person name="Banfield J.F."/>
        </authorList>
    </citation>
    <scope>NUCLEOTIDE SEQUENCE [LARGE SCALE GENOMIC DNA]</scope>
</reference>
<evidence type="ECO:0000313" key="1">
    <source>
        <dbReference type="EMBL" id="PIR83817.1"/>
    </source>
</evidence>